<dbReference type="GO" id="GO:0005737">
    <property type="term" value="C:cytoplasm"/>
    <property type="evidence" value="ECO:0007669"/>
    <property type="project" value="TreeGrafter"/>
</dbReference>
<proteinExistence type="inferred from homology"/>
<dbReference type="InterPro" id="IPR036249">
    <property type="entry name" value="Thioredoxin-like_sf"/>
</dbReference>
<comment type="similarity">
    <text evidence="1">Belongs to the phosducin family.</text>
</comment>
<evidence type="ECO:0000256" key="1">
    <source>
        <dbReference type="ARBA" id="ARBA00009686"/>
    </source>
</evidence>
<organism evidence="6 7">
    <name type="scientific">Cyprinus carpio</name>
    <name type="common">Common carp</name>
    <dbReference type="NCBI Taxonomy" id="7962"/>
    <lineage>
        <taxon>Eukaryota</taxon>
        <taxon>Metazoa</taxon>
        <taxon>Chordata</taxon>
        <taxon>Craniata</taxon>
        <taxon>Vertebrata</taxon>
        <taxon>Euteleostomi</taxon>
        <taxon>Actinopterygii</taxon>
        <taxon>Neopterygii</taxon>
        <taxon>Teleostei</taxon>
        <taxon>Ostariophysi</taxon>
        <taxon>Cypriniformes</taxon>
        <taxon>Cyprinidae</taxon>
        <taxon>Cyprininae</taxon>
        <taxon>Cyprinus</taxon>
    </lineage>
</organism>
<name>A0A8C2D205_CYPCA</name>
<dbReference type="PRINTS" id="PR00677">
    <property type="entry name" value="PHOSDUCIN"/>
</dbReference>
<dbReference type="Gene3D" id="3.40.30.10">
    <property type="entry name" value="Glutaredoxin"/>
    <property type="match status" value="1"/>
</dbReference>
<evidence type="ECO:0000256" key="4">
    <source>
        <dbReference type="SAM" id="MobiDB-lite"/>
    </source>
</evidence>
<evidence type="ECO:0000313" key="7">
    <source>
        <dbReference type="Proteomes" id="UP000694701"/>
    </source>
</evidence>
<dbReference type="Gene3D" id="1.10.168.10">
    <property type="entry name" value="Phosducin, domain 2"/>
    <property type="match status" value="1"/>
</dbReference>
<keyword evidence="3" id="KW-0716">Sensory transduction</keyword>
<dbReference type="Proteomes" id="UP000694701">
    <property type="component" value="Unplaced"/>
</dbReference>
<dbReference type="InterPro" id="IPR051499">
    <property type="entry name" value="Phosducin-like_reg"/>
</dbReference>
<accession>A0A8C2D205</accession>
<evidence type="ECO:0000256" key="2">
    <source>
        <dbReference type="ARBA" id="ARBA00022553"/>
    </source>
</evidence>
<sequence>MTTLDDKILGEKLQYYYSSSEDEESDHEEEENASKTIRDQEVLDVELDYSADGSSVNTGPKGNEQRVEQQKEMERLIKKLSMTCKSHLEEEADRQKQKELQDKIAGKMNLRVDEEEEEEDDDDEAFLQQYRLQRMEEMRRQLCGGRRFEKLIDISSGEEFLRAVDEEGKNTLVLVHIYEPEVPACQAMDGSLLCLALQYPMVKFCRVQGSAVGTSALFRSSALPALLLYRGGELVGNLVRVSDQLGDDFYATDVEALLQEYGLLPEKYIQPNTHSSIRNAAVTHPNDSDSDLDID</sequence>
<keyword evidence="2" id="KW-0597">Phosphoprotein</keyword>
<dbReference type="SUPFAM" id="SSF52833">
    <property type="entry name" value="Thioredoxin-like"/>
    <property type="match status" value="1"/>
</dbReference>
<dbReference type="InterPro" id="IPR023196">
    <property type="entry name" value="Phosducin_N_dom_sf"/>
</dbReference>
<dbReference type="AlphaFoldDB" id="A0A8C2D205"/>
<dbReference type="GO" id="GO:0008277">
    <property type="term" value="P:regulation of G protein-coupled receptor signaling pathway"/>
    <property type="evidence" value="ECO:0007669"/>
    <property type="project" value="InterPro"/>
</dbReference>
<dbReference type="Pfam" id="PF02114">
    <property type="entry name" value="Phosducin"/>
    <property type="match status" value="1"/>
</dbReference>
<feature type="compositionally biased region" description="Acidic residues" evidence="4">
    <location>
        <begin position="20"/>
        <end position="31"/>
    </location>
</feature>
<dbReference type="InterPro" id="IPR001200">
    <property type="entry name" value="Phosducin"/>
</dbReference>
<dbReference type="GO" id="GO:1902605">
    <property type="term" value="P:heterotrimeric G-protein complex assembly"/>
    <property type="evidence" value="ECO:0007669"/>
    <property type="project" value="TreeGrafter"/>
</dbReference>
<feature type="region of interest" description="Disordered" evidence="4">
    <location>
        <begin position="16"/>
        <end position="71"/>
    </location>
</feature>
<dbReference type="PANTHER" id="PTHR46052">
    <property type="entry name" value="PHOSDUCIN-LIKE PROTEIN"/>
    <property type="match status" value="1"/>
</dbReference>
<protein>
    <submittedName>
        <fullName evidence="6">Phosducin-like</fullName>
    </submittedName>
</protein>
<dbReference type="Ensembl" id="ENSCCRT00020022281.1">
    <property type="protein sequence ID" value="ENSCCRP00020020285.1"/>
    <property type="gene ID" value="ENSCCRG00020009566.1"/>
</dbReference>
<dbReference type="GO" id="GO:0007601">
    <property type="term" value="P:visual perception"/>
    <property type="evidence" value="ECO:0007669"/>
    <property type="project" value="UniProtKB-KW"/>
</dbReference>
<dbReference type="CDD" id="cd02987">
    <property type="entry name" value="Phd_like_Phd"/>
    <property type="match status" value="1"/>
</dbReference>
<feature type="compositionally biased region" description="Basic and acidic residues" evidence="4">
    <location>
        <begin position="32"/>
        <end position="41"/>
    </location>
</feature>
<dbReference type="PANTHER" id="PTHR46052:SF4">
    <property type="entry name" value="PHOSDUCIN-LIKE PROTEIN"/>
    <property type="match status" value="1"/>
</dbReference>
<keyword evidence="3" id="KW-0844">Vision</keyword>
<reference evidence="6" key="1">
    <citation type="submission" date="2025-08" db="UniProtKB">
        <authorList>
            <consortium name="Ensembl"/>
        </authorList>
    </citation>
    <scope>IDENTIFICATION</scope>
</reference>
<evidence type="ECO:0000313" key="6">
    <source>
        <dbReference type="Ensembl" id="ENSCCRP00020020285.1"/>
    </source>
</evidence>
<evidence type="ECO:0000256" key="3">
    <source>
        <dbReference type="ARBA" id="ARBA00023305"/>
    </source>
</evidence>
<feature type="domain" description="Phosducin" evidence="5">
    <location>
        <begin position="45"/>
        <end position="289"/>
    </location>
</feature>
<dbReference type="InterPro" id="IPR024253">
    <property type="entry name" value="Phosducin_thioredoxin-like_dom"/>
</dbReference>
<evidence type="ECO:0000259" key="5">
    <source>
        <dbReference type="Pfam" id="PF02114"/>
    </source>
</evidence>